<feature type="transmembrane region" description="Helical" evidence="11">
    <location>
        <begin position="270"/>
        <end position="292"/>
    </location>
</feature>
<evidence type="ECO:0000256" key="11">
    <source>
        <dbReference type="SAM" id="Phobius"/>
    </source>
</evidence>
<feature type="transmembrane region" description="Helical" evidence="11">
    <location>
        <begin position="135"/>
        <end position="156"/>
    </location>
</feature>
<keyword evidence="5" id="KW-1003">Cell membrane</keyword>
<keyword evidence="4" id="KW-0813">Transport</keyword>
<feature type="transmembrane region" description="Helical" evidence="11">
    <location>
        <begin position="417"/>
        <end position="437"/>
    </location>
</feature>
<evidence type="ECO:0000256" key="7">
    <source>
        <dbReference type="ARBA" id="ARBA00022989"/>
    </source>
</evidence>
<dbReference type="PANTHER" id="PTHR43823:SF3">
    <property type="entry name" value="MULTIDRUG EXPORT PROTEIN MEPA"/>
    <property type="match status" value="1"/>
</dbReference>
<dbReference type="PANTHER" id="PTHR43823">
    <property type="entry name" value="SPORULATION PROTEIN YKVU"/>
    <property type="match status" value="1"/>
</dbReference>
<accession>A0A9D1W2I2</accession>
<evidence type="ECO:0000256" key="6">
    <source>
        <dbReference type="ARBA" id="ARBA00022692"/>
    </source>
</evidence>
<dbReference type="InterPro" id="IPR045070">
    <property type="entry name" value="MATE_MepA-like"/>
</dbReference>
<dbReference type="Proteomes" id="UP000886847">
    <property type="component" value="Unassembled WGS sequence"/>
</dbReference>
<dbReference type="InterPro" id="IPR048279">
    <property type="entry name" value="MdtK-like"/>
</dbReference>
<dbReference type="InterPro" id="IPR002528">
    <property type="entry name" value="MATE_fam"/>
</dbReference>
<dbReference type="InterPro" id="IPR051327">
    <property type="entry name" value="MATE_MepA_subfamily"/>
</dbReference>
<keyword evidence="8 11" id="KW-0472">Membrane</keyword>
<dbReference type="GO" id="GO:0042910">
    <property type="term" value="F:xenobiotic transmembrane transporter activity"/>
    <property type="evidence" value="ECO:0007669"/>
    <property type="project" value="InterPro"/>
</dbReference>
<reference evidence="12" key="2">
    <citation type="submission" date="2021-04" db="EMBL/GenBank/DDBJ databases">
        <authorList>
            <person name="Gilroy R."/>
        </authorList>
    </citation>
    <scope>NUCLEOTIDE SEQUENCE</scope>
    <source>
        <strain evidence="12">2189</strain>
    </source>
</reference>
<evidence type="ECO:0000313" key="12">
    <source>
        <dbReference type="EMBL" id="HIX51090.1"/>
    </source>
</evidence>
<feature type="transmembrane region" description="Helical" evidence="11">
    <location>
        <begin position="392"/>
        <end position="411"/>
    </location>
</feature>
<feature type="transmembrane region" description="Helical" evidence="11">
    <location>
        <begin position="92"/>
        <end position="115"/>
    </location>
</feature>
<dbReference type="GO" id="GO:0015297">
    <property type="term" value="F:antiporter activity"/>
    <property type="evidence" value="ECO:0007669"/>
    <property type="project" value="InterPro"/>
</dbReference>
<comment type="subcellular location">
    <subcellularLocation>
        <location evidence="1">Cell membrane</location>
        <topology evidence="1">Multi-pass membrane protein</topology>
    </subcellularLocation>
</comment>
<feature type="transmembrane region" description="Helical" evidence="11">
    <location>
        <begin position="361"/>
        <end position="380"/>
    </location>
</feature>
<protein>
    <recommendedName>
        <fullName evidence="3">Multidrug export protein MepA</fullName>
    </recommendedName>
</protein>
<name>A0A9D1W2I2_9FIRM</name>
<feature type="transmembrane region" description="Helical" evidence="11">
    <location>
        <begin position="236"/>
        <end position="264"/>
    </location>
</feature>
<feature type="transmembrane region" description="Helical" evidence="11">
    <location>
        <begin position="168"/>
        <end position="186"/>
    </location>
</feature>
<dbReference type="CDD" id="cd13143">
    <property type="entry name" value="MATE_MepA_like"/>
    <property type="match status" value="1"/>
</dbReference>
<feature type="region of interest" description="Disordered" evidence="10">
    <location>
        <begin position="445"/>
        <end position="471"/>
    </location>
</feature>
<proteinExistence type="inferred from homology"/>
<dbReference type="AlphaFoldDB" id="A0A9D1W2I2"/>
<evidence type="ECO:0000256" key="2">
    <source>
        <dbReference type="ARBA" id="ARBA00008417"/>
    </source>
</evidence>
<evidence type="ECO:0000256" key="10">
    <source>
        <dbReference type="SAM" id="MobiDB-lite"/>
    </source>
</evidence>
<evidence type="ECO:0000256" key="5">
    <source>
        <dbReference type="ARBA" id="ARBA00022475"/>
    </source>
</evidence>
<evidence type="ECO:0000313" key="13">
    <source>
        <dbReference type="Proteomes" id="UP000886847"/>
    </source>
</evidence>
<feature type="transmembrane region" description="Helical" evidence="11">
    <location>
        <begin position="21"/>
        <end position="47"/>
    </location>
</feature>
<dbReference type="EMBL" id="DXEW01000036">
    <property type="protein sequence ID" value="HIX51090.1"/>
    <property type="molecule type" value="Genomic_DNA"/>
</dbReference>
<feature type="transmembrane region" description="Helical" evidence="11">
    <location>
        <begin position="313"/>
        <end position="341"/>
    </location>
</feature>
<evidence type="ECO:0000256" key="1">
    <source>
        <dbReference type="ARBA" id="ARBA00004651"/>
    </source>
</evidence>
<feature type="transmembrane region" description="Helical" evidence="11">
    <location>
        <begin position="59"/>
        <end position="80"/>
    </location>
</feature>
<keyword evidence="7 11" id="KW-1133">Transmembrane helix</keyword>
<reference evidence="12" key="1">
    <citation type="journal article" date="2021" name="PeerJ">
        <title>Extensive microbial diversity within the chicken gut microbiome revealed by metagenomics and culture.</title>
        <authorList>
            <person name="Gilroy R."/>
            <person name="Ravi A."/>
            <person name="Getino M."/>
            <person name="Pursley I."/>
            <person name="Horton D.L."/>
            <person name="Alikhan N.F."/>
            <person name="Baker D."/>
            <person name="Gharbi K."/>
            <person name="Hall N."/>
            <person name="Watson M."/>
            <person name="Adriaenssens E.M."/>
            <person name="Foster-Nyarko E."/>
            <person name="Jarju S."/>
            <person name="Secka A."/>
            <person name="Antonio M."/>
            <person name="Oren A."/>
            <person name="Chaudhuri R.R."/>
            <person name="La Ragione R."/>
            <person name="Hildebrand F."/>
            <person name="Pallen M.J."/>
        </authorList>
    </citation>
    <scope>NUCLEOTIDE SEQUENCE</scope>
    <source>
        <strain evidence="12">2189</strain>
    </source>
</reference>
<dbReference type="Pfam" id="PF01554">
    <property type="entry name" value="MatE"/>
    <property type="match status" value="2"/>
</dbReference>
<keyword evidence="6 11" id="KW-0812">Transmembrane</keyword>
<evidence type="ECO:0000256" key="4">
    <source>
        <dbReference type="ARBA" id="ARBA00022448"/>
    </source>
</evidence>
<dbReference type="GO" id="GO:0046677">
    <property type="term" value="P:response to antibiotic"/>
    <property type="evidence" value="ECO:0007669"/>
    <property type="project" value="UniProtKB-KW"/>
</dbReference>
<sequence>MQNSTTSNKNNVFREFCKYASLSVLAMAAISCYILADTFFISAGLGADGLTALNLAIPVYNFIHGTGLMLGMGGATRFAVCRSRGDHAGGNAMFTATLWLGAAFSLLFVALGILCPTQLAQLLGADGVTLPMTRTYLQVLLLFSPAFILNDILLCFNRNDGAPQLSMAATVSGSLANILLDYVFIFPCGMGMFGAVLATGLAPVIGVGVSSLHFLRKKNSYRPAKILPKPAHMRYNFALGFPSLVEQLSAAIVIIVFNYIILGLEGNAGVAAYGVVANISLVVSAVFTGIAQGMQPLLSRAHGEGDEKRAGRIFTYASCSMLALAVLLYAAVFFFAAPIAAIFNGDGNAAFGEMAAHGLRLYFLAAAFVGDNTLLCAYFTSVERALPAHILSLLRGLIVIIPCAFLFAAIWKITGVWLSYPATEALVCAVGCALFFLNHAKTKKARPKTEPSPQMRQKNKRSPIAPFHANK</sequence>
<comment type="caution">
    <text evidence="12">The sequence shown here is derived from an EMBL/GenBank/DDBJ whole genome shotgun (WGS) entry which is preliminary data.</text>
</comment>
<comment type="similarity">
    <text evidence="2">Belongs to the multi antimicrobial extrusion (MATE) (TC 2.A.66.1) family. MepA subfamily.</text>
</comment>
<evidence type="ECO:0000256" key="3">
    <source>
        <dbReference type="ARBA" id="ARBA00022106"/>
    </source>
</evidence>
<organism evidence="12 13">
    <name type="scientific">Candidatus Borkfalkia faecavium</name>
    <dbReference type="NCBI Taxonomy" id="2838508"/>
    <lineage>
        <taxon>Bacteria</taxon>
        <taxon>Bacillati</taxon>
        <taxon>Bacillota</taxon>
        <taxon>Clostridia</taxon>
        <taxon>Christensenellales</taxon>
        <taxon>Christensenellaceae</taxon>
        <taxon>Candidatus Borkfalkia</taxon>
    </lineage>
</organism>
<gene>
    <name evidence="12" type="ORF">H9851_07420</name>
</gene>
<dbReference type="GO" id="GO:0005886">
    <property type="term" value="C:plasma membrane"/>
    <property type="evidence" value="ECO:0007669"/>
    <property type="project" value="UniProtKB-SubCell"/>
</dbReference>
<feature type="transmembrane region" description="Helical" evidence="11">
    <location>
        <begin position="192"/>
        <end position="215"/>
    </location>
</feature>
<evidence type="ECO:0000256" key="9">
    <source>
        <dbReference type="ARBA" id="ARBA00023251"/>
    </source>
</evidence>
<evidence type="ECO:0000256" key="8">
    <source>
        <dbReference type="ARBA" id="ARBA00023136"/>
    </source>
</evidence>
<keyword evidence="9" id="KW-0046">Antibiotic resistance</keyword>
<dbReference type="PIRSF" id="PIRSF006603">
    <property type="entry name" value="DinF"/>
    <property type="match status" value="1"/>
</dbReference>